<keyword evidence="4" id="KW-1185">Reference proteome</keyword>
<keyword evidence="2" id="KW-0812">Transmembrane</keyword>
<keyword evidence="2" id="KW-1133">Transmembrane helix</keyword>
<feature type="region of interest" description="Disordered" evidence="1">
    <location>
        <begin position="46"/>
        <end position="68"/>
    </location>
</feature>
<dbReference type="EMBL" id="JAFIRN010000019">
    <property type="protein sequence ID" value="KAG5830750.1"/>
    <property type="molecule type" value="Genomic_DNA"/>
</dbReference>
<evidence type="ECO:0000313" key="3">
    <source>
        <dbReference type="EMBL" id="KAG5830750.1"/>
    </source>
</evidence>
<reference evidence="3" key="1">
    <citation type="submission" date="2021-01" db="EMBL/GenBank/DDBJ databases">
        <title>A chromosome-scale assembly of European eel, Anguilla anguilla.</title>
        <authorList>
            <person name="Henkel C."/>
            <person name="Jong-Raadsen S.A."/>
            <person name="Dufour S."/>
            <person name="Weltzien F.-A."/>
            <person name="Palstra A.P."/>
            <person name="Pelster B."/>
            <person name="Spaink H.P."/>
            <person name="Van Den Thillart G.E."/>
            <person name="Jansen H."/>
            <person name="Zahm M."/>
            <person name="Klopp C."/>
            <person name="Cedric C."/>
            <person name="Louis A."/>
            <person name="Berthelot C."/>
            <person name="Parey E."/>
            <person name="Roest Crollius H."/>
            <person name="Montfort J."/>
            <person name="Robinson-Rechavi M."/>
            <person name="Bucao C."/>
            <person name="Bouchez O."/>
            <person name="Gislard M."/>
            <person name="Lluch J."/>
            <person name="Milhes M."/>
            <person name="Lampietro C."/>
            <person name="Lopez Roques C."/>
            <person name="Donnadieu C."/>
            <person name="Braasch I."/>
            <person name="Desvignes T."/>
            <person name="Postlethwait J."/>
            <person name="Bobe J."/>
            <person name="Guiguen Y."/>
            <person name="Dirks R."/>
        </authorList>
    </citation>
    <scope>NUCLEOTIDE SEQUENCE</scope>
    <source>
        <strain evidence="3">Tag_6206</strain>
        <tissue evidence="3">Liver</tissue>
    </source>
</reference>
<feature type="transmembrane region" description="Helical" evidence="2">
    <location>
        <begin position="95"/>
        <end position="122"/>
    </location>
</feature>
<gene>
    <name evidence="3" type="ORF">ANANG_G00313910</name>
</gene>
<evidence type="ECO:0000313" key="4">
    <source>
        <dbReference type="Proteomes" id="UP001044222"/>
    </source>
</evidence>
<protein>
    <submittedName>
        <fullName evidence="3">Uncharacterized protein</fullName>
    </submittedName>
</protein>
<comment type="caution">
    <text evidence="3">The sequence shown here is derived from an EMBL/GenBank/DDBJ whole genome shotgun (WGS) entry which is preliminary data.</text>
</comment>
<sequence length="164" mass="17997">MRSCWSWAGLTQERKLYTADSLNDLHKMSVCRDLQDLMAVHALSSQRNGSPGVRAEPELSQDSPNTGVVHCGKGGTEEGCEEKGGNRTQSTRSRLLTIVLLILTIALISSLALSSYAVYLMVQTTERLGQLSSSQVEHSYLAELRQWKALMSQQLEESAGGRAK</sequence>
<evidence type="ECO:0000256" key="2">
    <source>
        <dbReference type="SAM" id="Phobius"/>
    </source>
</evidence>
<keyword evidence="2" id="KW-0472">Membrane</keyword>
<accession>A0A9D3LHF3</accession>
<dbReference type="PANTHER" id="PTHR36475">
    <property type="entry name" value="LEUCINE-RICH SINGLE-PASS MEMBRANE PROTEIN 1"/>
    <property type="match status" value="1"/>
</dbReference>
<dbReference type="Proteomes" id="UP001044222">
    <property type="component" value="Chromosome 19"/>
</dbReference>
<dbReference type="InterPro" id="IPR028099">
    <property type="entry name" value="DUF4577"/>
</dbReference>
<evidence type="ECO:0000256" key="1">
    <source>
        <dbReference type="SAM" id="MobiDB-lite"/>
    </source>
</evidence>
<organism evidence="3 4">
    <name type="scientific">Anguilla anguilla</name>
    <name type="common">European freshwater eel</name>
    <name type="synonym">Muraena anguilla</name>
    <dbReference type="NCBI Taxonomy" id="7936"/>
    <lineage>
        <taxon>Eukaryota</taxon>
        <taxon>Metazoa</taxon>
        <taxon>Chordata</taxon>
        <taxon>Craniata</taxon>
        <taxon>Vertebrata</taxon>
        <taxon>Euteleostomi</taxon>
        <taxon>Actinopterygii</taxon>
        <taxon>Neopterygii</taxon>
        <taxon>Teleostei</taxon>
        <taxon>Anguilliformes</taxon>
        <taxon>Anguillidae</taxon>
        <taxon>Anguilla</taxon>
    </lineage>
</organism>
<dbReference type="PANTHER" id="PTHR36475:SF1">
    <property type="entry name" value="LEUCINE-RICH SINGLE-PASS MEMBRANE PROTEIN 1"/>
    <property type="match status" value="1"/>
</dbReference>
<name>A0A9D3LHF3_ANGAN</name>
<proteinExistence type="predicted"/>
<dbReference type="AlphaFoldDB" id="A0A9D3LHF3"/>